<sequence>MSDSETVSYVSESVLGSDCDDLHESFPAFNCGNGSPVVPDQGCVNFTKDSGNLNEVPLDCSVLDQPKIENVNTSVQVFRSSASESFHLEEGCSKFVQESSSPQTVPTSHTQTGGHPDSHTVCSESFKGTVADGRDVIPNRRKSFDHLGLSITNLTDDIDGTDIGTLSLKDQMEVSRPSDCGRGLQSNISNLSVVHDSSVPSTRVGVEQADSICLEYDTQHPATSPAGSQEPRDKILLQHHDVGTIDKETVNSSARKQDLKVQGSWLKAKQSPQQLAVSPQTSQEEQASPLLLVPLHHKKKPRSFCEQTARENVTTGDKYSLVCEPSSGAADGPPWPHKPFSHDCGLGDSGRGSRGPHQTSVWPNKDSLYTEGSTVPPDERTKTSLTSAVDDKKCSVNQMKESQYLRSLLKLYEGYLGRPESFPQCTASQLLHYEGRLRKLNSRHEQEKCRLVHLSRKQGVSAAEKGKLRDRTRELKGRHWLLGQVVNTHKQVKQRLKSASTKPDPQTETHQAMNSQREVCDNQGSEDLFCTQDGEDGKIYDSLRGASQDLFPVSSQMKVCLQELPEDMGDRAWKRRRTVADEGESGMGKSVSAVSSVDGSLSERPPTRAENRMLPLSYQRQQIEDTSTTMTVNKSLSVGGSNSERERFSQSSLPCDFFDPARLVVPQVRHFTSQRSLLEQAGGGIVDSSGLQSEPFPSQKAAVTSVSNVTRQTPTQVDGNLTRSVVLQSIVTPATAASTRSYNTTQTVPATFSKTTTQTVPATFSKTTTRTANATSLSLPLAASTTPSTHQGLYVPTQTETVALKVSLVSEPTATKVSLLKDRTAVAPDSHTLKVEARAVLPAGKGSFTCSEKDISILNGWSQASLGNSQIFASKNPQASATSCRPKTIIVVRKGNLEQNLENKPSVSQTVEMRRAADYAEDRQSVTANTGDEIHDLDRIVKNLRRVKVISNSEVTTSSPDFPEEFWLSKFSDVAMTPEFWQEVDAW</sequence>
<feature type="compositionally biased region" description="Polar residues" evidence="1">
    <location>
        <begin position="97"/>
        <end position="113"/>
    </location>
</feature>
<feature type="region of interest" description="Disordered" evidence="1">
    <location>
        <begin position="344"/>
        <end position="386"/>
    </location>
</feature>
<protein>
    <submittedName>
        <fullName evidence="3">Uncharacterized protein LOC101860870</fullName>
    </submittedName>
</protein>
<name>A0ABM0K9X0_APLCA</name>
<feature type="compositionally biased region" description="Polar residues" evidence="1">
    <location>
        <begin position="497"/>
        <end position="519"/>
    </location>
</feature>
<dbReference type="Proteomes" id="UP000694888">
    <property type="component" value="Unplaced"/>
</dbReference>
<feature type="region of interest" description="Disordered" evidence="1">
    <location>
        <begin position="580"/>
        <end position="607"/>
    </location>
</feature>
<feature type="region of interest" description="Disordered" evidence="1">
    <location>
        <begin position="686"/>
        <end position="707"/>
    </location>
</feature>
<dbReference type="RefSeq" id="XP_005112435.1">
    <property type="nucleotide sequence ID" value="XM_005112378.3"/>
</dbReference>
<evidence type="ECO:0000313" key="2">
    <source>
        <dbReference type="Proteomes" id="UP000694888"/>
    </source>
</evidence>
<dbReference type="GeneID" id="101860870"/>
<feature type="region of interest" description="Disordered" evidence="1">
    <location>
        <begin position="495"/>
        <end position="519"/>
    </location>
</feature>
<proteinExistence type="predicted"/>
<feature type="region of interest" description="Disordered" evidence="1">
    <location>
        <begin position="97"/>
        <end position="121"/>
    </location>
</feature>
<keyword evidence="2" id="KW-1185">Reference proteome</keyword>
<evidence type="ECO:0000313" key="3">
    <source>
        <dbReference type="RefSeq" id="XP_005112435.1"/>
    </source>
</evidence>
<reference evidence="3" key="1">
    <citation type="submission" date="2025-08" db="UniProtKB">
        <authorList>
            <consortium name="RefSeq"/>
        </authorList>
    </citation>
    <scope>IDENTIFICATION</scope>
</reference>
<accession>A0ABM0K9X0</accession>
<gene>
    <name evidence="3" type="primary">LOC101860870</name>
</gene>
<evidence type="ECO:0000256" key="1">
    <source>
        <dbReference type="SAM" id="MobiDB-lite"/>
    </source>
</evidence>
<organism evidence="2 3">
    <name type="scientific">Aplysia californica</name>
    <name type="common">California sea hare</name>
    <dbReference type="NCBI Taxonomy" id="6500"/>
    <lineage>
        <taxon>Eukaryota</taxon>
        <taxon>Metazoa</taxon>
        <taxon>Spiralia</taxon>
        <taxon>Lophotrochozoa</taxon>
        <taxon>Mollusca</taxon>
        <taxon>Gastropoda</taxon>
        <taxon>Heterobranchia</taxon>
        <taxon>Euthyneura</taxon>
        <taxon>Tectipleura</taxon>
        <taxon>Aplysiida</taxon>
        <taxon>Aplysioidea</taxon>
        <taxon>Aplysiidae</taxon>
        <taxon>Aplysia</taxon>
    </lineage>
</organism>
<feature type="compositionally biased region" description="Polar residues" evidence="1">
    <location>
        <begin position="689"/>
        <end position="707"/>
    </location>
</feature>